<accession>A0AA41ZD28</accession>
<evidence type="ECO:0000256" key="1">
    <source>
        <dbReference type="ARBA" id="ARBA00022741"/>
    </source>
</evidence>
<protein>
    <submittedName>
        <fullName evidence="5">Allophanate hydrolase subunit 1</fullName>
    </submittedName>
</protein>
<dbReference type="AlphaFoldDB" id="A0AA41ZD28"/>
<dbReference type="Pfam" id="PF02682">
    <property type="entry name" value="CT_C_D"/>
    <property type="match status" value="1"/>
</dbReference>
<dbReference type="InterPro" id="IPR010016">
    <property type="entry name" value="PxpB"/>
</dbReference>
<evidence type="ECO:0000313" key="5">
    <source>
        <dbReference type="EMBL" id="MCX2523074.1"/>
    </source>
</evidence>
<keyword evidence="3" id="KW-0067">ATP-binding</keyword>
<dbReference type="SUPFAM" id="SSF160467">
    <property type="entry name" value="PH0987 N-terminal domain-like"/>
    <property type="match status" value="1"/>
</dbReference>
<dbReference type="InterPro" id="IPR003833">
    <property type="entry name" value="CT_C_D"/>
</dbReference>
<evidence type="ECO:0000259" key="4">
    <source>
        <dbReference type="SMART" id="SM00796"/>
    </source>
</evidence>
<dbReference type="Gene3D" id="2.40.100.10">
    <property type="entry name" value="Cyclophilin-like"/>
    <property type="match status" value="1"/>
</dbReference>
<keyword evidence="2 5" id="KW-0378">Hydrolase</keyword>
<gene>
    <name evidence="5" type="ORF">OQ287_02365</name>
</gene>
<dbReference type="InterPro" id="IPR029000">
    <property type="entry name" value="Cyclophilin-like_dom_sf"/>
</dbReference>
<proteinExistence type="predicted"/>
<dbReference type="SMART" id="SM00796">
    <property type="entry name" value="AHS1"/>
    <property type="match status" value="1"/>
</dbReference>
<dbReference type="EMBL" id="JAPIVE010000001">
    <property type="protein sequence ID" value="MCX2523074.1"/>
    <property type="molecule type" value="Genomic_DNA"/>
</dbReference>
<keyword evidence="6" id="KW-1185">Reference proteome</keyword>
<keyword evidence="1" id="KW-0547">Nucleotide-binding</keyword>
<reference evidence="5" key="1">
    <citation type="submission" date="2022-11" db="EMBL/GenBank/DDBJ databases">
        <title>Larsenimonas rhizosphaerae sp. nov., isolated from a tidal mudflat.</title>
        <authorList>
            <person name="Lee S.D."/>
            <person name="Kim I.S."/>
        </authorList>
    </citation>
    <scope>NUCLEOTIDE SEQUENCE</scope>
    <source>
        <strain evidence="5">GH2-1</strain>
    </source>
</reference>
<dbReference type="PANTHER" id="PTHR34698:SF2">
    <property type="entry name" value="5-OXOPROLINASE SUBUNIT B"/>
    <property type="match status" value="1"/>
</dbReference>
<dbReference type="GO" id="GO:0016787">
    <property type="term" value="F:hydrolase activity"/>
    <property type="evidence" value="ECO:0007669"/>
    <property type="project" value="UniProtKB-KW"/>
</dbReference>
<sequence>MTPVIERAGLDSVMIRLFDTIDVSNMDMLLSVVDTLKAELGEALIDVTPSYTTVLLHYDVYRMDEAAVRGVIQQVLRQPVYGLSGNEARTHVLPVWYDSSVGPELDLLAHRFDGDFQEVITRHQQMAYRVFALGFAPGFGFMGVVDEQLEIPRLATPRKRVPKGSIGIAGRQTAAYPADLPGGWNIIGRTPVALFDRTREGYTLYRTGDVVRFEAVSRQTFLDLGGDATPFAGGDA</sequence>
<name>A0AA41ZD28_9GAMM</name>
<dbReference type="Proteomes" id="UP001165678">
    <property type="component" value="Unassembled WGS sequence"/>
</dbReference>
<dbReference type="SUPFAM" id="SSF50891">
    <property type="entry name" value="Cyclophilin-like"/>
    <property type="match status" value="1"/>
</dbReference>
<dbReference type="Gene3D" id="3.30.1360.40">
    <property type="match status" value="1"/>
</dbReference>
<dbReference type="RefSeq" id="WP_265895464.1">
    <property type="nucleotide sequence ID" value="NZ_JAPIVE010000001.1"/>
</dbReference>
<dbReference type="PANTHER" id="PTHR34698">
    <property type="entry name" value="5-OXOPROLINASE SUBUNIT B"/>
    <property type="match status" value="1"/>
</dbReference>
<evidence type="ECO:0000313" key="6">
    <source>
        <dbReference type="Proteomes" id="UP001165678"/>
    </source>
</evidence>
<comment type="caution">
    <text evidence="5">The sequence shown here is derived from an EMBL/GenBank/DDBJ whole genome shotgun (WGS) entry which is preliminary data.</text>
</comment>
<evidence type="ECO:0000256" key="3">
    <source>
        <dbReference type="ARBA" id="ARBA00022840"/>
    </source>
</evidence>
<feature type="domain" description="Carboxyltransferase" evidence="4">
    <location>
        <begin position="3"/>
        <end position="205"/>
    </location>
</feature>
<organism evidence="5 6">
    <name type="scientific">Larsenimonas rhizosphaerae</name>
    <dbReference type="NCBI Taxonomy" id="2944682"/>
    <lineage>
        <taxon>Bacteria</taxon>
        <taxon>Pseudomonadati</taxon>
        <taxon>Pseudomonadota</taxon>
        <taxon>Gammaproteobacteria</taxon>
        <taxon>Oceanospirillales</taxon>
        <taxon>Halomonadaceae</taxon>
        <taxon>Larsenimonas</taxon>
    </lineage>
</organism>
<dbReference type="GO" id="GO:0005524">
    <property type="term" value="F:ATP binding"/>
    <property type="evidence" value="ECO:0007669"/>
    <property type="project" value="UniProtKB-KW"/>
</dbReference>
<evidence type="ECO:0000256" key="2">
    <source>
        <dbReference type="ARBA" id="ARBA00022801"/>
    </source>
</evidence>